<evidence type="ECO:0008006" key="4">
    <source>
        <dbReference type="Google" id="ProtNLM"/>
    </source>
</evidence>
<gene>
    <name evidence="2" type="ORF">ACFPCV_35240</name>
</gene>
<comment type="caution">
    <text evidence="2">The sequence shown here is derived from an EMBL/GenBank/DDBJ whole genome shotgun (WGS) entry which is preliminary data.</text>
</comment>
<feature type="compositionally biased region" description="Basic and acidic residues" evidence="1">
    <location>
        <begin position="138"/>
        <end position="148"/>
    </location>
</feature>
<protein>
    <recommendedName>
        <fullName evidence="4">YbaB/EbfC DNA-binding family protein</fullName>
    </recommendedName>
</protein>
<feature type="region of interest" description="Disordered" evidence="1">
    <location>
        <begin position="93"/>
        <end position="116"/>
    </location>
</feature>
<sequence length="243" mass="25884">MTTPAGFDDLHRLAGDAARFARIFSVEQDAGHTFTGHDATERVAVSVTADGQVTDVELARDWDREIDPRSLGAAVVEAVGAATVNRVSAWADRVPGAGDEPGEPAPPRTREPVTINPSTAAIEDLLYLLHRVGQETAPPERGRRRDPGPARPAPTKGKSEGGHVVVVLNGTTVAEVRVETNTMWIGGANHLEVAGELRSAFEAAYLRAEEEAPARDADSAVAELKALTADPQEFVARLFGLDR</sequence>
<accession>A0ABV9SCQ7</accession>
<feature type="region of interest" description="Disordered" evidence="1">
    <location>
        <begin position="134"/>
        <end position="161"/>
    </location>
</feature>
<dbReference type="RefSeq" id="WP_378061444.1">
    <property type="nucleotide sequence ID" value="NZ_JBHSIS010000024.1"/>
</dbReference>
<reference evidence="3" key="1">
    <citation type="journal article" date="2019" name="Int. J. Syst. Evol. Microbiol.">
        <title>The Global Catalogue of Microorganisms (GCM) 10K type strain sequencing project: providing services to taxonomists for standard genome sequencing and annotation.</title>
        <authorList>
            <consortium name="The Broad Institute Genomics Platform"/>
            <consortium name="The Broad Institute Genome Sequencing Center for Infectious Disease"/>
            <person name="Wu L."/>
            <person name="Ma J."/>
        </authorList>
    </citation>
    <scope>NUCLEOTIDE SEQUENCE [LARGE SCALE GENOMIC DNA]</scope>
    <source>
        <strain evidence="3">ZS-22-S1</strain>
    </source>
</reference>
<organism evidence="2 3">
    <name type="scientific">Actinophytocola glycyrrhizae</name>
    <dbReference type="NCBI Taxonomy" id="2044873"/>
    <lineage>
        <taxon>Bacteria</taxon>
        <taxon>Bacillati</taxon>
        <taxon>Actinomycetota</taxon>
        <taxon>Actinomycetes</taxon>
        <taxon>Pseudonocardiales</taxon>
        <taxon>Pseudonocardiaceae</taxon>
    </lineage>
</organism>
<proteinExistence type="predicted"/>
<evidence type="ECO:0000256" key="1">
    <source>
        <dbReference type="SAM" id="MobiDB-lite"/>
    </source>
</evidence>
<dbReference type="EMBL" id="JBHSIS010000024">
    <property type="protein sequence ID" value="MFC4858779.1"/>
    <property type="molecule type" value="Genomic_DNA"/>
</dbReference>
<dbReference type="Proteomes" id="UP001595859">
    <property type="component" value="Unassembled WGS sequence"/>
</dbReference>
<dbReference type="Gene3D" id="3.30.1310.10">
    <property type="entry name" value="Nucleoid-associated protein YbaB-like domain"/>
    <property type="match status" value="1"/>
</dbReference>
<evidence type="ECO:0000313" key="3">
    <source>
        <dbReference type="Proteomes" id="UP001595859"/>
    </source>
</evidence>
<dbReference type="InterPro" id="IPR036894">
    <property type="entry name" value="YbaB-like_sf"/>
</dbReference>
<evidence type="ECO:0000313" key="2">
    <source>
        <dbReference type="EMBL" id="MFC4858779.1"/>
    </source>
</evidence>
<keyword evidence="3" id="KW-1185">Reference proteome</keyword>
<name>A0ABV9SCQ7_9PSEU</name>